<dbReference type="InterPro" id="IPR017871">
    <property type="entry name" value="ABC_transporter-like_CS"/>
</dbReference>
<keyword evidence="2" id="KW-0813">Transport</keyword>
<evidence type="ECO:0000256" key="5">
    <source>
        <dbReference type="SAM" id="MobiDB-lite"/>
    </source>
</evidence>
<feature type="compositionally biased region" description="Low complexity" evidence="5">
    <location>
        <begin position="309"/>
        <end position="330"/>
    </location>
</feature>
<sequence>MSAITIDSLRKEYGDTFAVDGLSLSVAPGEVFGFLGPNGAGKSTTIDALLGYVRPTAGTITVLGRDAATESRAVREAVGVLPDGYALYDRLTAREHVAMAASFRGGDDDPEAVLSRVGLADAADRRAGGFSKGMAQRLALGMALVGDPDVLVFDEPSSGLDPTGIAALRRIVAAEADRGTTVFFSSHDLAQVEATCDRVAIVDDGRLVALDTVAGLRERYGALATLSVAADPLPDLAPLRALEGVASVAVDGDRVVCRCTSADAKVRALRAVFDGDCRVRDADAEPASLEDLFAASVGESGRTDEADDPAPAAAPAGAGPYATTATGEGE</sequence>
<dbReference type="SMART" id="SM00382">
    <property type="entry name" value="AAA"/>
    <property type="match status" value="1"/>
</dbReference>
<organism evidence="7 8">
    <name type="scientific">Halobaculum litoreum</name>
    <dbReference type="NCBI Taxonomy" id="3031998"/>
    <lineage>
        <taxon>Archaea</taxon>
        <taxon>Methanobacteriati</taxon>
        <taxon>Methanobacteriota</taxon>
        <taxon>Stenosarchaea group</taxon>
        <taxon>Halobacteria</taxon>
        <taxon>Halobacteriales</taxon>
        <taxon>Haloferacaceae</taxon>
        <taxon>Halobaculum</taxon>
    </lineage>
</organism>
<dbReference type="PROSITE" id="PS00211">
    <property type="entry name" value="ABC_TRANSPORTER_1"/>
    <property type="match status" value="1"/>
</dbReference>
<dbReference type="Gene3D" id="3.40.50.300">
    <property type="entry name" value="P-loop containing nucleotide triphosphate hydrolases"/>
    <property type="match status" value="1"/>
</dbReference>
<keyword evidence="4 7" id="KW-0067">ATP-binding</keyword>
<keyword evidence="3" id="KW-0547">Nucleotide-binding</keyword>
<evidence type="ECO:0000256" key="2">
    <source>
        <dbReference type="ARBA" id="ARBA00022448"/>
    </source>
</evidence>
<evidence type="ECO:0000259" key="6">
    <source>
        <dbReference type="PROSITE" id="PS50893"/>
    </source>
</evidence>
<comment type="caution">
    <text evidence="7">The sequence shown here is derived from an EMBL/GenBank/DDBJ whole genome shotgun (WGS) entry which is preliminary data.</text>
</comment>
<reference evidence="7 8" key="1">
    <citation type="journal article" date="2019" name="Int. J. Syst. Evol. Microbiol.">
        <title>The Global Catalogue of Microorganisms (GCM) 10K type strain sequencing project: providing services to taxonomists for standard genome sequencing and annotation.</title>
        <authorList>
            <consortium name="The Broad Institute Genomics Platform"/>
            <consortium name="The Broad Institute Genome Sequencing Center for Infectious Disease"/>
            <person name="Wu L."/>
            <person name="Ma J."/>
        </authorList>
    </citation>
    <scope>NUCLEOTIDE SEQUENCE [LARGE SCALE GENOMIC DNA]</scope>
    <source>
        <strain evidence="7 8">DT92</strain>
    </source>
</reference>
<comment type="similarity">
    <text evidence="1">Belongs to the ABC transporter superfamily.</text>
</comment>
<dbReference type="Pfam" id="PF00005">
    <property type="entry name" value="ABC_tran"/>
    <property type="match status" value="1"/>
</dbReference>
<dbReference type="InterPro" id="IPR027417">
    <property type="entry name" value="P-loop_NTPase"/>
</dbReference>
<accession>A0ABD5XSM8</accession>
<dbReference type="InterPro" id="IPR003439">
    <property type="entry name" value="ABC_transporter-like_ATP-bd"/>
</dbReference>
<evidence type="ECO:0000313" key="7">
    <source>
        <dbReference type="EMBL" id="MFC7136685.1"/>
    </source>
</evidence>
<protein>
    <submittedName>
        <fullName evidence="7">ABC transporter ATP-binding protein</fullName>
    </submittedName>
</protein>
<dbReference type="GO" id="GO:0005524">
    <property type="term" value="F:ATP binding"/>
    <property type="evidence" value="ECO:0007669"/>
    <property type="project" value="UniProtKB-KW"/>
</dbReference>
<dbReference type="EMBL" id="JBHSZG010000001">
    <property type="protein sequence ID" value="MFC7136685.1"/>
    <property type="molecule type" value="Genomic_DNA"/>
</dbReference>
<feature type="region of interest" description="Disordered" evidence="5">
    <location>
        <begin position="295"/>
        <end position="330"/>
    </location>
</feature>
<gene>
    <name evidence="7" type="ORF">ACFQRB_09590</name>
</gene>
<dbReference type="Proteomes" id="UP001596368">
    <property type="component" value="Unassembled WGS sequence"/>
</dbReference>
<evidence type="ECO:0000256" key="4">
    <source>
        <dbReference type="ARBA" id="ARBA00022840"/>
    </source>
</evidence>
<keyword evidence="8" id="KW-1185">Reference proteome</keyword>
<evidence type="ECO:0000256" key="3">
    <source>
        <dbReference type="ARBA" id="ARBA00022741"/>
    </source>
</evidence>
<feature type="domain" description="ABC transporter" evidence="6">
    <location>
        <begin position="4"/>
        <end position="229"/>
    </location>
</feature>
<dbReference type="PANTHER" id="PTHR43335">
    <property type="entry name" value="ABC TRANSPORTER, ATP-BINDING PROTEIN"/>
    <property type="match status" value="1"/>
</dbReference>
<dbReference type="PROSITE" id="PS50893">
    <property type="entry name" value="ABC_TRANSPORTER_2"/>
    <property type="match status" value="1"/>
</dbReference>
<dbReference type="InterPro" id="IPR003593">
    <property type="entry name" value="AAA+_ATPase"/>
</dbReference>
<dbReference type="SUPFAM" id="SSF52540">
    <property type="entry name" value="P-loop containing nucleoside triphosphate hydrolases"/>
    <property type="match status" value="1"/>
</dbReference>
<evidence type="ECO:0000313" key="8">
    <source>
        <dbReference type="Proteomes" id="UP001596368"/>
    </source>
</evidence>
<name>A0ABD5XSM8_9EURY</name>
<proteinExistence type="inferred from homology"/>
<dbReference type="AlphaFoldDB" id="A0ABD5XSM8"/>
<evidence type="ECO:0000256" key="1">
    <source>
        <dbReference type="ARBA" id="ARBA00005417"/>
    </source>
</evidence>
<dbReference type="PANTHER" id="PTHR43335:SF4">
    <property type="entry name" value="ABC TRANSPORTER, ATP-BINDING PROTEIN"/>
    <property type="match status" value="1"/>
</dbReference>